<feature type="compositionally biased region" description="Pro residues" evidence="1">
    <location>
        <begin position="85"/>
        <end position="95"/>
    </location>
</feature>
<evidence type="ECO:0000256" key="2">
    <source>
        <dbReference type="SAM" id="Phobius"/>
    </source>
</evidence>
<evidence type="ECO:0000256" key="1">
    <source>
        <dbReference type="SAM" id="MobiDB-lite"/>
    </source>
</evidence>
<accession>A0ABU3PX54</accession>
<dbReference type="Proteomes" id="UP001268542">
    <property type="component" value="Unassembled WGS sequence"/>
</dbReference>
<protein>
    <recommendedName>
        <fullName evidence="5">DUF308 domain-containing protein</fullName>
    </recommendedName>
</protein>
<name>A0ABU3PX54_9ACTN</name>
<proteinExistence type="predicted"/>
<evidence type="ECO:0000313" key="4">
    <source>
        <dbReference type="Proteomes" id="UP001268542"/>
    </source>
</evidence>
<comment type="caution">
    <text evidence="3">The sequence shown here is derived from an EMBL/GenBank/DDBJ whole genome shotgun (WGS) entry which is preliminary data.</text>
</comment>
<feature type="compositionally biased region" description="Basic and acidic residues" evidence="1">
    <location>
        <begin position="1"/>
        <end position="10"/>
    </location>
</feature>
<feature type="compositionally biased region" description="Basic and acidic residues" evidence="1">
    <location>
        <begin position="67"/>
        <end position="84"/>
    </location>
</feature>
<keyword evidence="4" id="KW-1185">Reference proteome</keyword>
<evidence type="ECO:0008006" key="5">
    <source>
        <dbReference type="Google" id="ProtNLM"/>
    </source>
</evidence>
<gene>
    <name evidence="3" type="ORF">RDV89_11920</name>
</gene>
<dbReference type="RefSeq" id="WP_315733273.1">
    <property type="nucleotide sequence ID" value="NZ_JAVYII010000005.1"/>
</dbReference>
<feature type="region of interest" description="Disordered" evidence="1">
    <location>
        <begin position="1"/>
        <end position="95"/>
    </location>
</feature>
<sequence>MNRGSDDEAWRAIVENFGERARLDDESERPGEPAERPDDRAGDGPDEGPGDVDLDRIAELTGVGPRPDQDRTEPVRPDPEEERFVPPPPPPLPRPSPGRLVAWLGVLGAPVLLVLLLVLQFTLPAWFASGLVIWFLGGFAYLVTEMPRERPDDGDNGARV</sequence>
<reference evidence="3 4" key="1">
    <citation type="submission" date="2023-08" db="EMBL/GenBank/DDBJ databases">
        <title>Nocardioides seae sp. nov., a bacterium isolated from a soil.</title>
        <authorList>
            <person name="Wang X."/>
        </authorList>
    </citation>
    <scope>NUCLEOTIDE SEQUENCE [LARGE SCALE GENOMIC DNA]</scope>
    <source>
        <strain evidence="3 4">YZH12</strain>
    </source>
</reference>
<organism evidence="3 4">
    <name type="scientific">Nocardioides imazamoxiresistens</name>
    <dbReference type="NCBI Taxonomy" id="3231893"/>
    <lineage>
        <taxon>Bacteria</taxon>
        <taxon>Bacillati</taxon>
        <taxon>Actinomycetota</taxon>
        <taxon>Actinomycetes</taxon>
        <taxon>Propionibacteriales</taxon>
        <taxon>Nocardioidaceae</taxon>
        <taxon>Nocardioides</taxon>
    </lineage>
</organism>
<feature type="transmembrane region" description="Helical" evidence="2">
    <location>
        <begin position="100"/>
        <end position="119"/>
    </location>
</feature>
<keyword evidence="2" id="KW-1133">Transmembrane helix</keyword>
<feature type="compositionally biased region" description="Basic and acidic residues" evidence="1">
    <location>
        <begin position="17"/>
        <end position="43"/>
    </location>
</feature>
<dbReference type="EMBL" id="JAVYII010000005">
    <property type="protein sequence ID" value="MDT9593779.1"/>
    <property type="molecule type" value="Genomic_DNA"/>
</dbReference>
<keyword evidence="2" id="KW-0812">Transmembrane</keyword>
<evidence type="ECO:0000313" key="3">
    <source>
        <dbReference type="EMBL" id="MDT9593779.1"/>
    </source>
</evidence>
<keyword evidence="2" id="KW-0472">Membrane</keyword>
<feature type="transmembrane region" description="Helical" evidence="2">
    <location>
        <begin position="125"/>
        <end position="143"/>
    </location>
</feature>